<dbReference type="SUPFAM" id="SSF56796">
    <property type="entry name" value="Dehydroquinate synthase-like"/>
    <property type="match status" value="1"/>
</dbReference>
<organism evidence="1">
    <name type="scientific">marine sediment metagenome</name>
    <dbReference type="NCBI Taxonomy" id="412755"/>
    <lineage>
        <taxon>unclassified sequences</taxon>
        <taxon>metagenomes</taxon>
        <taxon>ecological metagenomes</taxon>
    </lineage>
</organism>
<proteinExistence type="predicted"/>
<dbReference type="AlphaFoldDB" id="X0Y5X2"/>
<name>X0Y5X2_9ZZZZ</name>
<gene>
    <name evidence="1" type="ORF">S01H1_84221</name>
</gene>
<protein>
    <recommendedName>
        <fullName evidence="2">Alcohol dehydrogenase iron-type/glycerol dehydrogenase GldA domain-containing protein</fullName>
    </recommendedName>
</protein>
<evidence type="ECO:0000313" key="1">
    <source>
        <dbReference type="EMBL" id="GAG51324.1"/>
    </source>
</evidence>
<dbReference type="EMBL" id="BARS01057445">
    <property type="protein sequence ID" value="GAG51324.1"/>
    <property type="molecule type" value="Genomic_DNA"/>
</dbReference>
<feature type="non-terminal residue" evidence="1">
    <location>
        <position position="1"/>
    </location>
</feature>
<comment type="caution">
    <text evidence="1">The sequence shown here is derived from an EMBL/GenBank/DDBJ whole genome shotgun (WGS) entry which is preliminary data.</text>
</comment>
<evidence type="ECO:0008006" key="2">
    <source>
        <dbReference type="Google" id="ProtNLM"/>
    </source>
</evidence>
<accession>X0Y5X2</accession>
<reference evidence="1" key="1">
    <citation type="journal article" date="2014" name="Front. Microbiol.">
        <title>High frequency of phylogenetically diverse reductive dehalogenase-homologous genes in deep subseafloor sedimentary metagenomes.</title>
        <authorList>
            <person name="Kawai M."/>
            <person name="Futagami T."/>
            <person name="Toyoda A."/>
            <person name="Takaki Y."/>
            <person name="Nishi S."/>
            <person name="Hori S."/>
            <person name="Arai W."/>
            <person name="Tsubouchi T."/>
            <person name="Morono Y."/>
            <person name="Uchiyama I."/>
            <person name="Ito T."/>
            <person name="Fujiyama A."/>
            <person name="Inagaki F."/>
            <person name="Takami H."/>
        </authorList>
    </citation>
    <scope>NUCLEOTIDE SEQUENCE</scope>
    <source>
        <strain evidence="1">Expedition CK06-06</strain>
    </source>
</reference>
<sequence>EGIIRLEAFIKRMGLPTRLSEANVDASKIPEMTKVFEGRTHGAFHPLNKDDIDRIFELAK</sequence>
<dbReference type="Gene3D" id="1.20.1090.10">
    <property type="entry name" value="Dehydroquinate synthase-like - alpha domain"/>
    <property type="match status" value="1"/>
</dbReference>